<keyword evidence="2" id="KW-1185">Reference proteome</keyword>
<dbReference type="PANTHER" id="PTHR11122">
    <property type="entry name" value="APOSPORY-ASSOCIATED PROTEIN C-RELATED"/>
    <property type="match status" value="1"/>
</dbReference>
<dbReference type="InterPro" id="IPR037481">
    <property type="entry name" value="LacX"/>
</dbReference>
<dbReference type="EMBL" id="JAVDXV010000007">
    <property type="protein sequence ID" value="MDR7334534.1"/>
    <property type="molecule type" value="Genomic_DNA"/>
</dbReference>
<name>A0ABU2ABF1_9BURK</name>
<dbReference type="Proteomes" id="UP001180825">
    <property type="component" value="Unassembled WGS sequence"/>
</dbReference>
<dbReference type="InterPro" id="IPR014718">
    <property type="entry name" value="GH-type_carb-bd"/>
</dbReference>
<dbReference type="SUPFAM" id="SSF74650">
    <property type="entry name" value="Galactose mutarotase-like"/>
    <property type="match status" value="1"/>
</dbReference>
<dbReference type="CDD" id="cd09024">
    <property type="entry name" value="Aldose_epim_lacX"/>
    <property type="match status" value="1"/>
</dbReference>
<accession>A0ABU2ABF1</accession>
<dbReference type="PANTHER" id="PTHR11122:SF13">
    <property type="entry name" value="GLUCOSE-6-PHOSPHATE 1-EPIMERASE"/>
    <property type="match status" value="1"/>
</dbReference>
<gene>
    <name evidence="1" type="ORF">J2X21_003690</name>
</gene>
<dbReference type="InterPro" id="IPR008183">
    <property type="entry name" value="Aldose_1/G6P_1-epimerase"/>
</dbReference>
<sequence length="293" mass="32866">MNVELRHGAMSARVALHGAELQSLRVGDEELMWQPRPDVWNQTSPWLFPFVGRLRGGGFEHAGRWYEMPIHGFAAANDFELLDAREDAVRLQLRANDSTRAIYPFEFRLKVGYQLNADGLAISLAVHNDGDETLPFGLGGHPGFALPGELSDWSLHFDQLETDSAWRLQPEPLPLGLRAPSPEPLAWDAPGELRLHAALFDRDALILDPVRSTSVALIHRHHGERLRVHLGGARQLGLWARAGAPYVCIEPWWGRDDDELAPTRLREKAQLLRLFCGDIYRAAWRVDCGGLMG</sequence>
<evidence type="ECO:0000313" key="2">
    <source>
        <dbReference type="Proteomes" id="UP001180825"/>
    </source>
</evidence>
<dbReference type="RefSeq" id="WP_310331025.1">
    <property type="nucleotide sequence ID" value="NZ_JAVDXV010000007.1"/>
</dbReference>
<dbReference type="InterPro" id="IPR011013">
    <property type="entry name" value="Gal_mutarotase_sf_dom"/>
</dbReference>
<organism evidence="1 2">
    <name type="scientific">Roseateles asaccharophilus</name>
    <dbReference type="NCBI Taxonomy" id="582607"/>
    <lineage>
        <taxon>Bacteria</taxon>
        <taxon>Pseudomonadati</taxon>
        <taxon>Pseudomonadota</taxon>
        <taxon>Betaproteobacteria</taxon>
        <taxon>Burkholderiales</taxon>
        <taxon>Sphaerotilaceae</taxon>
        <taxon>Roseateles</taxon>
    </lineage>
</organism>
<dbReference type="Pfam" id="PF01263">
    <property type="entry name" value="Aldose_epim"/>
    <property type="match status" value="1"/>
</dbReference>
<protein>
    <submittedName>
        <fullName evidence="1">Galactose mutarotase-like enzyme</fullName>
    </submittedName>
</protein>
<reference evidence="1 2" key="1">
    <citation type="submission" date="2023-07" db="EMBL/GenBank/DDBJ databases">
        <title>Sorghum-associated microbial communities from plants grown in Nebraska, USA.</title>
        <authorList>
            <person name="Schachtman D."/>
        </authorList>
    </citation>
    <scope>NUCLEOTIDE SEQUENCE [LARGE SCALE GENOMIC DNA]</scope>
    <source>
        <strain evidence="1 2">BE316</strain>
    </source>
</reference>
<proteinExistence type="predicted"/>
<evidence type="ECO:0000313" key="1">
    <source>
        <dbReference type="EMBL" id="MDR7334534.1"/>
    </source>
</evidence>
<dbReference type="Gene3D" id="2.70.98.10">
    <property type="match status" value="1"/>
</dbReference>
<comment type="caution">
    <text evidence="1">The sequence shown here is derived from an EMBL/GenBank/DDBJ whole genome shotgun (WGS) entry which is preliminary data.</text>
</comment>